<keyword evidence="2" id="KW-0472">Membrane</keyword>
<accession>A0A316Z6Y6</accession>
<feature type="compositionally biased region" description="Low complexity" evidence="1">
    <location>
        <begin position="483"/>
        <end position="526"/>
    </location>
</feature>
<organism evidence="3 4">
    <name type="scientific">Tilletiopsis washingtonensis</name>
    <dbReference type="NCBI Taxonomy" id="58919"/>
    <lineage>
        <taxon>Eukaryota</taxon>
        <taxon>Fungi</taxon>
        <taxon>Dikarya</taxon>
        <taxon>Basidiomycota</taxon>
        <taxon>Ustilaginomycotina</taxon>
        <taxon>Exobasidiomycetes</taxon>
        <taxon>Entylomatales</taxon>
        <taxon>Entylomatales incertae sedis</taxon>
        <taxon>Tilletiopsis</taxon>
    </lineage>
</organism>
<evidence type="ECO:0000313" key="3">
    <source>
        <dbReference type="EMBL" id="PWN97530.1"/>
    </source>
</evidence>
<keyword evidence="4" id="KW-1185">Reference proteome</keyword>
<dbReference type="AlphaFoldDB" id="A0A316Z6Y6"/>
<evidence type="ECO:0000313" key="4">
    <source>
        <dbReference type="Proteomes" id="UP000245946"/>
    </source>
</evidence>
<evidence type="ECO:0000256" key="2">
    <source>
        <dbReference type="SAM" id="Phobius"/>
    </source>
</evidence>
<feature type="region of interest" description="Disordered" evidence="1">
    <location>
        <begin position="105"/>
        <end position="139"/>
    </location>
</feature>
<evidence type="ECO:0000256" key="1">
    <source>
        <dbReference type="SAM" id="MobiDB-lite"/>
    </source>
</evidence>
<dbReference type="RefSeq" id="XP_025597809.1">
    <property type="nucleotide sequence ID" value="XM_025742518.1"/>
</dbReference>
<feature type="compositionally biased region" description="Polar residues" evidence="1">
    <location>
        <begin position="340"/>
        <end position="357"/>
    </location>
</feature>
<protein>
    <submittedName>
        <fullName evidence="3">Uncharacterized protein</fullName>
    </submittedName>
</protein>
<gene>
    <name evidence="3" type="ORF">FA09DRAFT_330222</name>
</gene>
<feature type="compositionally biased region" description="Low complexity" evidence="1">
    <location>
        <begin position="280"/>
        <end position="310"/>
    </location>
</feature>
<keyword evidence="2" id="KW-1133">Transmembrane helix</keyword>
<feature type="compositionally biased region" description="Polar residues" evidence="1">
    <location>
        <begin position="268"/>
        <end position="279"/>
    </location>
</feature>
<feature type="compositionally biased region" description="Low complexity" evidence="1">
    <location>
        <begin position="425"/>
        <end position="443"/>
    </location>
</feature>
<dbReference type="Proteomes" id="UP000245946">
    <property type="component" value="Unassembled WGS sequence"/>
</dbReference>
<proteinExistence type="predicted"/>
<feature type="region of interest" description="Disordered" evidence="1">
    <location>
        <begin position="393"/>
        <end position="536"/>
    </location>
</feature>
<feature type="transmembrane region" description="Helical" evidence="2">
    <location>
        <begin position="37"/>
        <end position="61"/>
    </location>
</feature>
<keyword evidence="2" id="KW-0812">Transmembrane</keyword>
<name>A0A316Z6Y6_9BASI</name>
<dbReference type="GeneID" id="37270062"/>
<sequence>MDPSAQPPAGVAEQQLPPPQLAAAAPPASASAGSFNALWLLLLIPIVLLFAALLLLTWVLLRRRRRARSRRSVLRNVGLVLADDAREKERAEQARLSRAGSVVSRLSRMASSRSGHGGPARSASLSHTASTRHGGAPLDTESEKAAHFDYVEELLLARGALGASQRSAGGRQARPRPPPAAVLHPQRSFTPGTERIALADEPAPSFEILPAPGADVEATAGAEEAPEVAEAAPAPAISVPPRVRIATGVRPGGHAMRRKDLSVIGETSLGSVGDSESTDLSALASQPSASLSQPSTSQSQPSSLSQPGAPHSLPDSAVFYSPPASTSMASSEDDAGDSPITPTTVGRNNSQQSSSAHSKLADKYGARSTDSAAYVASLQRHDPPTATVPVEMLAVPASPASPRESDKGGLARKLSNAMRRRGSNASRAKSPDAAPRRSSASASHFSFDGMRRTASPAAAEPAATSPGAWTYTSQADEWRRRASMSPTPGAAGAAGSSDALARSTSLGTAAAAGAPSPSPYKSSSASQLAPADGDTSALSLKRSISIGVAGSRFVETFED</sequence>
<reference evidence="3 4" key="1">
    <citation type="journal article" date="2018" name="Mol. Biol. Evol.">
        <title>Broad Genomic Sampling Reveals a Smut Pathogenic Ancestry of the Fungal Clade Ustilaginomycotina.</title>
        <authorList>
            <person name="Kijpornyongpan T."/>
            <person name="Mondo S.J."/>
            <person name="Barry K."/>
            <person name="Sandor L."/>
            <person name="Lee J."/>
            <person name="Lipzen A."/>
            <person name="Pangilinan J."/>
            <person name="LaButti K."/>
            <person name="Hainaut M."/>
            <person name="Henrissat B."/>
            <person name="Grigoriev I.V."/>
            <person name="Spatafora J.W."/>
            <person name="Aime M.C."/>
        </authorList>
    </citation>
    <scope>NUCLEOTIDE SEQUENCE [LARGE SCALE GENOMIC DNA]</scope>
    <source>
        <strain evidence="3 4">MCA 4186</strain>
    </source>
</reference>
<feature type="compositionally biased region" description="Low complexity" evidence="1">
    <location>
        <begin position="453"/>
        <end position="468"/>
    </location>
</feature>
<feature type="region of interest" description="Disordered" evidence="1">
    <location>
        <begin position="268"/>
        <end position="364"/>
    </location>
</feature>
<dbReference type="EMBL" id="KZ819294">
    <property type="protein sequence ID" value="PWN97530.1"/>
    <property type="molecule type" value="Genomic_DNA"/>
</dbReference>